<dbReference type="GO" id="GO:0071034">
    <property type="term" value="P:CUT catabolic process"/>
    <property type="evidence" value="ECO:0007669"/>
    <property type="project" value="TreeGrafter"/>
</dbReference>
<dbReference type="EMBL" id="BFEA01000356">
    <property type="protein sequence ID" value="GBG80774.1"/>
    <property type="molecule type" value="Genomic_DNA"/>
</dbReference>
<dbReference type="InterPro" id="IPR036612">
    <property type="entry name" value="KH_dom_type_1_sf"/>
</dbReference>
<evidence type="ECO:0000256" key="2">
    <source>
        <dbReference type="ARBA" id="ARBA00009155"/>
    </source>
</evidence>
<gene>
    <name evidence="7" type="ORF">CBR_g31328</name>
</gene>
<dbReference type="OrthoDB" id="1650at2759"/>
<dbReference type="GO" id="GO:0071051">
    <property type="term" value="P:poly(A)-dependent snoRNA 3'-end processing"/>
    <property type="evidence" value="ECO:0007669"/>
    <property type="project" value="TreeGrafter"/>
</dbReference>
<keyword evidence="8" id="KW-1185">Reference proteome</keyword>
<keyword evidence="4" id="KW-0694">RNA-binding</keyword>
<dbReference type="GO" id="GO:0000177">
    <property type="term" value="C:cytoplasmic exosome (RNase complex)"/>
    <property type="evidence" value="ECO:0007669"/>
    <property type="project" value="TreeGrafter"/>
</dbReference>
<dbReference type="Pfam" id="PF21266">
    <property type="entry name" value="S1_RRP4"/>
    <property type="match status" value="1"/>
</dbReference>
<evidence type="ECO:0000256" key="3">
    <source>
        <dbReference type="ARBA" id="ARBA00022835"/>
    </source>
</evidence>
<dbReference type="Gramene" id="GBG80774">
    <property type="protein sequence ID" value="GBG80774"/>
    <property type="gene ID" value="CBR_g31328"/>
</dbReference>
<keyword evidence="3" id="KW-0271">Exosome</keyword>
<proteinExistence type="inferred from homology"/>
<name>A0A388LEP6_CHABU</name>
<dbReference type="Gene3D" id="2.40.50.140">
    <property type="entry name" value="Nucleic acid-binding proteins"/>
    <property type="match status" value="1"/>
</dbReference>
<protein>
    <submittedName>
        <fullName evidence="7">Uncharacterized protein</fullName>
    </submittedName>
</protein>
<dbReference type="GO" id="GO:0000176">
    <property type="term" value="C:nuclear exosome (RNase complex)"/>
    <property type="evidence" value="ECO:0007669"/>
    <property type="project" value="TreeGrafter"/>
</dbReference>
<dbReference type="Proteomes" id="UP000265515">
    <property type="component" value="Unassembled WGS sequence"/>
</dbReference>
<evidence type="ECO:0000313" key="7">
    <source>
        <dbReference type="EMBL" id="GBG80774.1"/>
    </source>
</evidence>
<dbReference type="PANTHER" id="PTHR21321">
    <property type="entry name" value="PNAS-3 RELATED"/>
    <property type="match status" value="1"/>
</dbReference>
<comment type="similarity">
    <text evidence="2">Belongs to the RRP4 family.</text>
</comment>
<accession>A0A388LEP6</accession>
<dbReference type="SUPFAM" id="SSF54791">
    <property type="entry name" value="Eukaryotic type KH-domain (KH-domain type I)"/>
    <property type="match status" value="1"/>
</dbReference>
<feature type="domain" description="RRP4 S1" evidence="6">
    <location>
        <begin position="140"/>
        <end position="170"/>
    </location>
</feature>
<evidence type="ECO:0000256" key="4">
    <source>
        <dbReference type="ARBA" id="ARBA00022884"/>
    </source>
</evidence>
<dbReference type="PANTHER" id="PTHR21321:SF4">
    <property type="entry name" value="EXOSOME COMPLEX COMPONENT RRP4"/>
    <property type="match status" value="1"/>
</dbReference>
<feature type="domain" description="K Homology" evidence="5">
    <location>
        <begin position="192"/>
        <end position="233"/>
    </location>
</feature>
<sequence length="352" mass="39255">MDFIDQFDFFRDHISGKSNRFADALSRRADHCTAVYSTFEIDDDLWHNFIRGYQADPEFHDKYANCSSPNPTPSHYRIQEGYLLVHMWGKDLLCVSSDSHLRTRLLGEFHDAPTTGHFKSIARLADFASAFGGTAFSATSHAIRRRTEVDEQNMSSIYAEGDVISAEVQSFFQDGSINLHTRSLKYGKLENGQLVTVPPYVIKRIKQHFQSLEECGVDVILGCNGYVWVSAPAGRPVLEGLAGVMKQTAQTGVVEPLEQGGGADGQAAVRKRENVLLQVRECICRVANAILVLGFLGLPIHPHSITDTFLISRTWGIEIKDMLSPDFILRLAEREADRREQEGVGGASNMMM</sequence>
<dbReference type="InterPro" id="IPR004088">
    <property type="entry name" value="KH_dom_type_1"/>
</dbReference>
<dbReference type="GO" id="GO:0034475">
    <property type="term" value="P:U4 snRNA 3'-end processing"/>
    <property type="evidence" value="ECO:0007669"/>
    <property type="project" value="TreeGrafter"/>
</dbReference>
<dbReference type="InterPro" id="IPR048565">
    <property type="entry name" value="S1_RRP4"/>
</dbReference>
<dbReference type="InterPro" id="IPR026699">
    <property type="entry name" value="Exosome_RNA_bind1/RRP40/RRP4"/>
</dbReference>
<evidence type="ECO:0000313" key="8">
    <source>
        <dbReference type="Proteomes" id="UP000265515"/>
    </source>
</evidence>
<dbReference type="CDD" id="cd05789">
    <property type="entry name" value="S1_Rrp4"/>
    <property type="match status" value="1"/>
</dbReference>
<evidence type="ECO:0000259" key="5">
    <source>
        <dbReference type="Pfam" id="PF15985"/>
    </source>
</evidence>
<evidence type="ECO:0000256" key="1">
    <source>
        <dbReference type="ARBA" id="ARBA00004123"/>
    </source>
</evidence>
<dbReference type="Pfam" id="PF15985">
    <property type="entry name" value="KH_6"/>
    <property type="match status" value="1"/>
</dbReference>
<dbReference type="GO" id="GO:0003723">
    <property type="term" value="F:RNA binding"/>
    <property type="evidence" value="ECO:0007669"/>
    <property type="project" value="UniProtKB-KW"/>
</dbReference>
<dbReference type="AlphaFoldDB" id="A0A388LEP6"/>
<comment type="caution">
    <text evidence="7">The sequence shown here is derived from an EMBL/GenBank/DDBJ whole genome shotgun (WGS) entry which is preliminary data.</text>
</comment>
<evidence type="ECO:0000259" key="6">
    <source>
        <dbReference type="Pfam" id="PF21266"/>
    </source>
</evidence>
<dbReference type="GO" id="GO:0000467">
    <property type="term" value="P:exonucleolytic trimming to generate mature 3'-end of 5.8S rRNA from tricistronic rRNA transcript (SSU-rRNA, 5.8S rRNA, LSU-rRNA)"/>
    <property type="evidence" value="ECO:0007669"/>
    <property type="project" value="TreeGrafter"/>
</dbReference>
<dbReference type="SUPFAM" id="SSF50249">
    <property type="entry name" value="Nucleic acid-binding proteins"/>
    <property type="match status" value="1"/>
</dbReference>
<dbReference type="InterPro" id="IPR012340">
    <property type="entry name" value="NA-bd_OB-fold"/>
</dbReference>
<organism evidence="7 8">
    <name type="scientific">Chara braunii</name>
    <name type="common">Braun's stonewort</name>
    <dbReference type="NCBI Taxonomy" id="69332"/>
    <lineage>
        <taxon>Eukaryota</taxon>
        <taxon>Viridiplantae</taxon>
        <taxon>Streptophyta</taxon>
        <taxon>Charophyceae</taxon>
        <taxon>Charales</taxon>
        <taxon>Characeae</taxon>
        <taxon>Chara</taxon>
    </lineage>
</organism>
<dbReference type="GO" id="GO:0071035">
    <property type="term" value="P:nuclear polyadenylation-dependent rRNA catabolic process"/>
    <property type="evidence" value="ECO:0007669"/>
    <property type="project" value="TreeGrafter"/>
</dbReference>
<reference evidence="7 8" key="1">
    <citation type="journal article" date="2018" name="Cell">
        <title>The Chara Genome: Secondary Complexity and Implications for Plant Terrestrialization.</title>
        <authorList>
            <person name="Nishiyama T."/>
            <person name="Sakayama H."/>
            <person name="Vries J.D."/>
            <person name="Buschmann H."/>
            <person name="Saint-Marcoux D."/>
            <person name="Ullrich K.K."/>
            <person name="Haas F.B."/>
            <person name="Vanderstraeten L."/>
            <person name="Becker D."/>
            <person name="Lang D."/>
            <person name="Vosolsobe S."/>
            <person name="Rombauts S."/>
            <person name="Wilhelmsson P.K.I."/>
            <person name="Janitza P."/>
            <person name="Kern R."/>
            <person name="Heyl A."/>
            <person name="Rumpler F."/>
            <person name="Villalobos L.I.A.C."/>
            <person name="Clay J.M."/>
            <person name="Skokan R."/>
            <person name="Toyoda A."/>
            <person name="Suzuki Y."/>
            <person name="Kagoshima H."/>
            <person name="Schijlen E."/>
            <person name="Tajeshwar N."/>
            <person name="Catarino B."/>
            <person name="Hetherington A.J."/>
            <person name="Saltykova A."/>
            <person name="Bonnot C."/>
            <person name="Breuninger H."/>
            <person name="Symeonidi A."/>
            <person name="Radhakrishnan G.V."/>
            <person name="Van Nieuwerburgh F."/>
            <person name="Deforce D."/>
            <person name="Chang C."/>
            <person name="Karol K.G."/>
            <person name="Hedrich R."/>
            <person name="Ulvskov P."/>
            <person name="Glockner G."/>
            <person name="Delwiche C.F."/>
            <person name="Petrasek J."/>
            <person name="Van de Peer Y."/>
            <person name="Friml J."/>
            <person name="Beilby M."/>
            <person name="Dolan L."/>
            <person name="Kohara Y."/>
            <person name="Sugano S."/>
            <person name="Fujiyama A."/>
            <person name="Delaux P.-M."/>
            <person name="Quint M."/>
            <person name="TheiBen G."/>
            <person name="Hagemann M."/>
            <person name="Harholt J."/>
            <person name="Dunand C."/>
            <person name="Zachgo S."/>
            <person name="Langdale J."/>
            <person name="Maumus F."/>
            <person name="Straeten D.V.D."/>
            <person name="Gould S.B."/>
            <person name="Rensing S.A."/>
        </authorList>
    </citation>
    <scope>NUCLEOTIDE SEQUENCE [LARGE SCALE GENOMIC DNA]</scope>
    <source>
        <strain evidence="7 8">S276</strain>
    </source>
</reference>
<dbReference type="STRING" id="69332.A0A388LEP6"/>
<dbReference type="CDD" id="cd22525">
    <property type="entry name" value="KH-I_Rrp4_eukar"/>
    <property type="match status" value="1"/>
</dbReference>
<dbReference type="GO" id="GO:0071038">
    <property type="term" value="P:TRAMP-dependent tRNA surveillance pathway"/>
    <property type="evidence" value="ECO:0007669"/>
    <property type="project" value="TreeGrafter"/>
</dbReference>
<comment type="subcellular location">
    <subcellularLocation>
        <location evidence="1">Nucleus</location>
    </subcellularLocation>
</comment>